<reference evidence="6 7" key="1">
    <citation type="submission" date="2015-11" db="EMBL/GenBank/DDBJ databases">
        <title>Whole-Genome Sequence of Candidatus Oderbacter manganicum from the National Park Lower Oder Valley, Germany.</title>
        <authorList>
            <person name="Braun B."/>
            <person name="Liere K."/>
            <person name="Szewzyk U."/>
        </authorList>
    </citation>
    <scope>NUCLEOTIDE SEQUENCE [LARGE SCALE GENOMIC DNA]</scope>
    <source>
        <strain evidence="6 7">OTSz_A_272</strain>
    </source>
</reference>
<dbReference type="PANTHER" id="PTHR34478">
    <property type="entry name" value="PROTEIN LEMA"/>
    <property type="match status" value="1"/>
</dbReference>
<evidence type="ECO:0000256" key="3">
    <source>
        <dbReference type="ARBA" id="ARBA00022692"/>
    </source>
</evidence>
<evidence type="ECO:0000313" key="7">
    <source>
        <dbReference type="Proteomes" id="UP000092498"/>
    </source>
</evidence>
<dbReference type="RefSeq" id="WP_066767054.1">
    <property type="nucleotide sequence ID" value="NZ_CP013244.1"/>
</dbReference>
<evidence type="ECO:0000256" key="5">
    <source>
        <dbReference type="ARBA" id="ARBA00023136"/>
    </source>
</evidence>
<dbReference type="InParanoid" id="A0A1B1ADK4"/>
<dbReference type="Pfam" id="PF04011">
    <property type="entry name" value="LemA"/>
    <property type="match status" value="1"/>
</dbReference>
<proteinExistence type="inferred from homology"/>
<dbReference type="InterPro" id="IPR023353">
    <property type="entry name" value="LemA-like_dom_sf"/>
</dbReference>
<name>A0A1B1ADK4_9PROT</name>
<organism evidence="6 7">
    <name type="scientific">Candidatus Viadribacter manganicus</name>
    <dbReference type="NCBI Taxonomy" id="1759059"/>
    <lineage>
        <taxon>Bacteria</taxon>
        <taxon>Pseudomonadati</taxon>
        <taxon>Pseudomonadota</taxon>
        <taxon>Alphaproteobacteria</taxon>
        <taxon>Hyphomonadales</taxon>
        <taxon>Hyphomonadaceae</taxon>
        <taxon>Candidatus Viadribacter</taxon>
    </lineage>
</organism>
<dbReference type="GO" id="GO:0016020">
    <property type="term" value="C:membrane"/>
    <property type="evidence" value="ECO:0007669"/>
    <property type="project" value="UniProtKB-SubCell"/>
</dbReference>
<evidence type="ECO:0000256" key="2">
    <source>
        <dbReference type="ARBA" id="ARBA00008854"/>
    </source>
</evidence>
<dbReference type="AlphaFoldDB" id="A0A1B1ADK4"/>
<dbReference type="InterPro" id="IPR007156">
    <property type="entry name" value="MamQ_LemA"/>
</dbReference>
<dbReference type="EMBL" id="CP013244">
    <property type="protein sequence ID" value="ANP44637.1"/>
    <property type="molecule type" value="Genomic_DNA"/>
</dbReference>
<protein>
    <recommendedName>
        <fullName evidence="8">LemA family protein</fullName>
    </recommendedName>
</protein>
<comment type="subcellular location">
    <subcellularLocation>
        <location evidence="1">Membrane</location>
        <topology evidence="1">Single-pass membrane protein</topology>
    </subcellularLocation>
</comment>
<keyword evidence="4" id="KW-1133">Transmembrane helix</keyword>
<keyword evidence="7" id="KW-1185">Reference proteome</keyword>
<accession>A0A1B1ADK4</accession>
<dbReference type="OrthoDB" id="9804152at2"/>
<dbReference type="KEGG" id="cbot:ATE48_01225"/>
<evidence type="ECO:0000256" key="4">
    <source>
        <dbReference type="ARBA" id="ARBA00022989"/>
    </source>
</evidence>
<dbReference type="PANTHER" id="PTHR34478:SF1">
    <property type="entry name" value="PROTEIN LEMA"/>
    <property type="match status" value="1"/>
</dbReference>
<keyword evidence="5" id="KW-0472">Membrane</keyword>
<dbReference type="Gene3D" id="1.20.1440.20">
    <property type="entry name" value="LemA-like domain"/>
    <property type="match status" value="1"/>
</dbReference>
<evidence type="ECO:0000313" key="6">
    <source>
        <dbReference type="EMBL" id="ANP44637.1"/>
    </source>
</evidence>
<gene>
    <name evidence="6" type="ORF">ATE48_01225</name>
</gene>
<sequence length="191" mass="20733">MTLIIVLIVIVVLAVLLIGIYNRLVALRQNCNQAFADVDVQLKQRHDLIPNLVETVKGYAAHEAGTLEAVIQARNSAVSAERTGDPKAMGAAEGILGQALGRLIALSEAYPDLKANANFQQLQAELTDIENKLAAARRFFNNAVGEYNTAREQFPAVVFAGMFGFGPREFFDVGEESRASMDAAPPQVKFN</sequence>
<evidence type="ECO:0000256" key="1">
    <source>
        <dbReference type="ARBA" id="ARBA00004167"/>
    </source>
</evidence>
<dbReference type="STRING" id="1759059.ATE48_01225"/>
<dbReference type="SUPFAM" id="SSF140478">
    <property type="entry name" value="LemA-like"/>
    <property type="match status" value="1"/>
</dbReference>
<comment type="similarity">
    <text evidence="2">Belongs to the LemA family.</text>
</comment>
<evidence type="ECO:0008006" key="8">
    <source>
        <dbReference type="Google" id="ProtNLM"/>
    </source>
</evidence>
<keyword evidence="3" id="KW-0812">Transmembrane</keyword>
<dbReference type="Proteomes" id="UP000092498">
    <property type="component" value="Chromosome"/>
</dbReference>